<evidence type="ECO:0000256" key="1">
    <source>
        <dbReference type="ARBA" id="ARBA00022741"/>
    </source>
</evidence>
<dbReference type="EMBL" id="CYKH01000544">
    <property type="protein sequence ID" value="CUI14156.1"/>
    <property type="molecule type" value="Genomic_DNA"/>
</dbReference>
<evidence type="ECO:0000259" key="3">
    <source>
        <dbReference type="Pfam" id="PF00288"/>
    </source>
</evidence>
<evidence type="ECO:0000313" key="4">
    <source>
        <dbReference type="EMBL" id="CUI14156.1"/>
    </source>
</evidence>
<keyword evidence="4" id="KW-0808">Transferase</keyword>
<protein>
    <submittedName>
        <fullName evidence="4">Protein kinase, putative</fullName>
    </submittedName>
</protein>
<dbReference type="PANTHER" id="PTHR38710">
    <property type="entry name" value="WITH PUTATIVE URIDYL PYROPHOSPHORYLASE-RELATED"/>
    <property type="match status" value="1"/>
</dbReference>
<dbReference type="InterPro" id="IPR020568">
    <property type="entry name" value="Ribosomal_Su5_D2-typ_SF"/>
</dbReference>
<keyword evidence="5" id="KW-1185">Reference proteome</keyword>
<accession>A0A0S4KHT6</accession>
<reference evidence="5" key="1">
    <citation type="submission" date="2015-09" db="EMBL/GenBank/DDBJ databases">
        <authorList>
            <consortium name="Pathogen Informatics"/>
        </authorList>
    </citation>
    <scope>NUCLEOTIDE SEQUENCE [LARGE SCALE GENOMIC DNA]</scope>
    <source>
        <strain evidence="5">Lake Konstanz</strain>
    </source>
</reference>
<dbReference type="InterPro" id="IPR014721">
    <property type="entry name" value="Ribsml_uS5_D2-typ_fold_subgr"/>
</dbReference>
<dbReference type="PANTHER" id="PTHR38710:SF1">
    <property type="entry name" value="WITH PUTATIVE URIDYL PYROPHOSPHORYLASE-RELATED"/>
    <property type="match status" value="1"/>
</dbReference>
<dbReference type="PRINTS" id="PR00959">
    <property type="entry name" value="MEVGALKINASE"/>
</dbReference>
<dbReference type="InterPro" id="IPR036554">
    <property type="entry name" value="GHMP_kinase_C_sf"/>
</dbReference>
<dbReference type="GO" id="GO:0005524">
    <property type="term" value="F:ATP binding"/>
    <property type="evidence" value="ECO:0007669"/>
    <property type="project" value="UniProtKB-KW"/>
</dbReference>
<keyword evidence="1" id="KW-0547">Nucleotide-binding</keyword>
<dbReference type="InterPro" id="IPR053034">
    <property type="entry name" value="Glucuronokinase-like"/>
</dbReference>
<dbReference type="AlphaFoldDB" id="A0A0S4KHT6"/>
<evidence type="ECO:0000256" key="2">
    <source>
        <dbReference type="ARBA" id="ARBA00022840"/>
    </source>
</evidence>
<keyword evidence="2" id="KW-0067">ATP-binding</keyword>
<dbReference type="Pfam" id="PF00288">
    <property type="entry name" value="GHMP_kinases_N"/>
    <property type="match status" value="1"/>
</dbReference>
<dbReference type="Gene3D" id="3.30.230.10">
    <property type="match status" value="1"/>
</dbReference>
<dbReference type="SUPFAM" id="SSF54211">
    <property type="entry name" value="Ribosomal protein S5 domain 2-like"/>
    <property type="match status" value="1"/>
</dbReference>
<feature type="domain" description="GHMP kinase N-terminal" evidence="3">
    <location>
        <begin position="431"/>
        <end position="523"/>
    </location>
</feature>
<dbReference type="GO" id="GO:0047940">
    <property type="term" value="F:glucuronokinase activity"/>
    <property type="evidence" value="ECO:0007669"/>
    <property type="project" value="TreeGrafter"/>
</dbReference>
<dbReference type="SUPFAM" id="SSF55060">
    <property type="entry name" value="GHMP Kinase, C-terminal domain"/>
    <property type="match status" value="1"/>
</dbReference>
<dbReference type="OrthoDB" id="1924968at2759"/>
<dbReference type="Proteomes" id="UP000051952">
    <property type="component" value="Unassembled WGS sequence"/>
</dbReference>
<evidence type="ECO:0000313" key="5">
    <source>
        <dbReference type="Proteomes" id="UP000051952"/>
    </source>
</evidence>
<proteinExistence type="predicted"/>
<gene>
    <name evidence="4" type="ORF">BSAL_71225</name>
</gene>
<dbReference type="Gene3D" id="3.30.70.890">
    <property type="entry name" value="GHMP kinase, C-terminal domain"/>
    <property type="match status" value="1"/>
</dbReference>
<dbReference type="VEuPathDB" id="TriTrypDB:BSAL_71225"/>
<name>A0A0S4KHT6_BODSA</name>
<dbReference type="InterPro" id="IPR006204">
    <property type="entry name" value="GHMP_kinase_N_dom"/>
</dbReference>
<sequence>MPAILLCTGLSSSLQSAIDGVVNEIAGPQNHFRYLSHPLRSVPLPLTPVVALGNCHSLLSGNEDAFLATGLSVVHQRNLLDEWLDAVTTFVAGSGPIILVVDAVYFKSYERWATSRGFPMHDIISNGRTLDTQPQAPVLDIDLALQHLKRQGTSPHTKTPTTPLSFVPTSGDVTSQCEEYLIGIVGQGPVWFHGPKRSAGSSVASILLEEMNRQRAERQKHASVEAVVVTTGADEGKLFLVSPSALQLLVDSVDAVNGSEAALSSTIVGSLTKVLKKDDQIVELALLPSSAVSNCSVLEDYVGSEPSLEHLRTCEHARRSRGSERVGVARTRSYARVGVMGNPSDQLHGKSMAVSIENFWTDVHIFESPSVRFIPNPITDPVEFGGLQDVFALSSGDGYSGGLRLVQATCKRFFQYCQNNNIFANTASSTTWARRGFTIAYETNVPRQVGLAGSSCIVTAVLKALLLHFGIVVLPEAEAQAQSGTGVPIIAKEVLPSIALSAEMDELGIHAGLMDRVIQMYGGLVAMDFTNKAQMEFKGYATYRSLDARRLPKLHLAYAIDPSDSGRKHATVKQRWLNGDQEVHDAAKTWASLVDELLVNLEGDEGTSTVSTPSTLGTKLGELMNRNFDLRRKLYGDASLGWKNLRMIEIARSLGAAAKFPGSGGAILIYCDPETVNTWKLKKAMYAEGFVLVSLHYLP</sequence>
<organism evidence="4 5">
    <name type="scientific">Bodo saltans</name>
    <name type="common">Flagellated protozoan</name>
    <dbReference type="NCBI Taxonomy" id="75058"/>
    <lineage>
        <taxon>Eukaryota</taxon>
        <taxon>Discoba</taxon>
        <taxon>Euglenozoa</taxon>
        <taxon>Kinetoplastea</taxon>
        <taxon>Metakinetoplastina</taxon>
        <taxon>Eubodonida</taxon>
        <taxon>Bodonidae</taxon>
        <taxon>Bodo</taxon>
    </lineage>
</organism>
<keyword evidence="4" id="KW-0418">Kinase</keyword>